<dbReference type="InterPro" id="IPR041698">
    <property type="entry name" value="Methyltransf_25"/>
</dbReference>
<dbReference type="SUPFAM" id="SSF53335">
    <property type="entry name" value="S-adenosyl-L-methionine-dependent methyltransferases"/>
    <property type="match status" value="1"/>
</dbReference>
<name>A0A285J705_9GAMM</name>
<organism evidence="2 3">
    <name type="scientific">Arsukibacterium tuosuense</name>
    <dbReference type="NCBI Taxonomy" id="1323745"/>
    <lineage>
        <taxon>Bacteria</taxon>
        <taxon>Pseudomonadati</taxon>
        <taxon>Pseudomonadota</taxon>
        <taxon>Gammaproteobacteria</taxon>
        <taxon>Chromatiales</taxon>
        <taxon>Chromatiaceae</taxon>
        <taxon>Arsukibacterium</taxon>
    </lineage>
</organism>
<feature type="domain" description="Methyltransferase" evidence="1">
    <location>
        <begin position="58"/>
        <end position="113"/>
    </location>
</feature>
<evidence type="ECO:0000259" key="1">
    <source>
        <dbReference type="Pfam" id="PF13649"/>
    </source>
</evidence>
<dbReference type="Gene3D" id="3.40.50.150">
    <property type="entry name" value="Vaccinia Virus protein VP39"/>
    <property type="match status" value="1"/>
</dbReference>
<dbReference type="EMBL" id="OBEB01000006">
    <property type="protein sequence ID" value="SNY55992.1"/>
    <property type="molecule type" value="Genomic_DNA"/>
</dbReference>
<keyword evidence="3" id="KW-1185">Reference proteome</keyword>
<keyword evidence="2" id="KW-0489">Methyltransferase</keyword>
<dbReference type="RefSeq" id="WP_097112223.1">
    <property type="nucleotide sequence ID" value="NZ_OBEB01000006.1"/>
</dbReference>
<accession>A0A285J705</accession>
<evidence type="ECO:0000313" key="2">
    <source>
        <dbReference type="EMBL" id="SNY55992.1"/>
    </source>
</evidence>
<dbReference type="InterPro" id="IPR029063">
    <property type="entry name" value="SAM-dependent_MTases_sf"/>
</dbReference>
<keyword evidence="2" id="KW-0808">Transferase</keyword>
<gene>
    <name evidence="2" type="ORF">SAMN06297280_3034</name>
</gene>
<reference evidence="3" key="1">
    <citation type="submission" date="2017-09" db="EMBL/GenBank/DDBJ databases">
        <authorList>
            <person name="Varghese N."/>
            <person name="Submissions S."/>
        </authorList>
    </citation>
    <scope>NUCLEOTIDE SEQUENCE [LARGE SCALE GENOMIC DNA]</scope>
    <source>
        <strain evidence="3">CGMCC 1.12461</strain>
    </source>
</reference>
<evidence type="ECO:0000313" key="3">
    <source>
        <dbReference type="Proteomes" id="UP000219353"/>
    </source>
</evidence>
<proteinExistence type="predicted"/>
<dbReference type="GO" id="GO:0008168">
    <property type="term" value="F:methyltransferase activity"/>
    <property type="evidence" value="ECO:0007669"/>
    <property type="project" value="UniProtKB-KW"/>
</dbReference>
<protein>
    <submittedName>
        <fullName evidence="2">Methyltransferase domain-containing protein</fullName>
    </submittedName>
</protein>
<sequence>MKDNSGIISQVSDYYSSKLCEHGATPQGVDWNGAEGQFLRFEQLNKVICNNGKFTLNDIGCGYGAFYDFLRTKYSSFDYVGVDVAASMISAARQRYIGSANAKFLCGAVPEVAADFTVASGIFNVKLENSIHDWQSYLIETIAIIDKFSTKGFAFNCLTSYSDAERMKDGLFYADPCELFNHCKIHYGRNVALLHDYNLFEFTIIVRKS</sequence>
<dbReference type="GO" id="GO:0032259">
    <property type="term" value="P:methylation"/>
    <property type="evidence" value="ECO:0007669"/>
    <property type="project" value="UniProtKB-KW"/>
</dbReference>
<dbReference type="Proteomes" id="UP000219353">
    <property type="component" value="Unassembled WGS sequence"/>
</dbReference>
<dbReference type="OrthoDB" id="9800454at2"/>
<dbReference type="Pfam" id="PF13649">
    <property type="entry name" value="Methyltransf_25"/>
    <property type="match status" value="1"/>
</dbReference>
<dbReference type="AlphaFoldDB" id="A0A285J705"/>